<dbReference type="Proteomes" id="UP001234989">
    <property type="component" value="Chromosome 6"/>
</dbReference>
<reference evidence="1" key="1">
    <citation type="submission" date="2023-08" db="EMBL/GenBank/DDBJ databases">
        <title>A de novo genome assembly of Solanum verrucosum Schlechtendal, a Mexican diploid species geographically isolated from the other diploid A-genome species in potato relatives.</title>
        <authorList>
            <person name="Hosaka K."/>
        </authorList>
    </citation>
    <scope>NUCLEOTIDE SEQUENCE</scope>
    <source>
        <tissue evidence="1">Young leaves</tissue>
    </source>
</reference>
<name>A0AAF0TVY4_SOLVR</name>
<accession>A0AAF0TVY4</accession>
<gene>
    <name evidence="1" type="ORF">MTR67_028567</name>
</gene>
<evidence type="ECO:0000313" key="1">
    <source>
        <dbReference type="EMBL" id="WMV35182.1"/>
    </source>
</evidence>
<sequence length="119" mass="13026">MPRHPGNLLASRTNESGLSDHQIGKGITRSCASFVCAASEVVQMICLFPLLGSCASFVSAASEVVQVIGLSRCLRSCAGFIWVSIKLMHERNTISIEFPYDVLYDSNSGQKNRQWSTNK</sequence>
<proteinExistence type="predicted"/>
<dbReference type="EMBL" id="CP133617">
    <property type="protein sequence ID" value="WMV35182.1"/>
    <property type="molecule type" value="Genomic_DNA"/>
</dbReference>
<keyword evidence="2" id="KW-1185">Reference proteome</keyword>
<protein>
    <submittedName>
        <fullName evidence="1">Uncharacterized protein</fullName>
    </submittedName>
</protein>
<dbReference type="AlphaFoldDB" id="A0AAF0TVY4"/>
<evidence type="ECO:0000313" key="2">
    <source>
        <dbReference type="Proteomes" id="UP001234989"/>
    </source>
</evidence>
<organism evidence="1 2">
    <name type="scientific">Solanum verrucosum</name>
    <dbReference type="NCBI Taxonomy" id="315347"/>
    <lineage>
        <taxon>Eukaryota</taxon>
        <taxon>Viridiplantae</taxon>
        <taxon>Streptophyta</taxon>
        <taxon>Embryophyta</taxon>
        <taxon>Tracheophyta</taxon>
        <taxon>Spermatophyta</taxon>
        <taxon>Magnoliopsida</taxon>
        <taxon>eudicotyledons</taxon>
        <taxon>Gunneridae</taxon>
        <taxon>Pentapetalae</taxon>
        <taxon>asterids</taxon>
        <taxon>lamiids</taxon>
        <taxon>Solanales</taxon>
        <taxon>Solanaceae</taxon>
        <taxon>Solanoideae</taxon>
        <taxon>Solaneae</taxon>
        <taxon>Solanum</taxon>
    </lineage>
</organism>